<dbReference type="OrthoDB" id="3262926at2759"/>
<gene>
    <name evidence="2" type="ORF">K444DRAFT_626519</name>
</gene>
<evidence type="ECO:0000256" key="1">
    <source>
        <dbReference type="SAM" id="MobiDB-lite"/>
    </source>
</evidence>
<name>A0A2J6TLD8_9HELO</name>
<dbReference type="GeneID" id="36590740"/>
<sequence>MPSRVYSTDEWIAIEELLRMASNAQTPRTDSAEVQRWKGLFEYSHFEAIYLLQEFLNDVNRYRMADSEYELMAAVLAANGHSRLSWEHLNSLKHMLDTQTRPTTDRWGNSWTLLRLGGFLTFVERVMEIAKLKVKPICEQMVGGNGEAIMVAWVDNYSMGKIHEWVDQRMVPVRDAASRLKKAKQAAEDSNNGVGTSVDKPTALK</sequence>
<dbReference type="InParanoid" id="A0A2J6TLD8"/>
<dbReference type="RefSeq" id="XP_024740735.1">
    <property type="nucleotide sequence ID" value="XM_024882663.1"/>
</dbReference>
<reference evidence="2 3" key="1">
    <citation type="submission" date="2016-04" db="EMBL/GenBank/DDBJ databases">
        <title>A degradative enzymes factory behind the ericoid mycorrhizal symbiosis.</title>
        <authorList>
            <consortium name="DOE Joint Genome Institute"/>
            <person name="Martino E."/>
            <person name="Morin E."/>
            <person name="Grelet G."/>
            <person name="Kuo A."/>
            <person name="Kohler A."/>
            <person name="Daghino S."/>
            <person name="Barry K."/>
            <person name="Choi C."/>
            <person name="Cichocki N."/>
            <person name="Clum A."/>
            <person name="Copeland A."/>
            <person name="Hainaut M."/>
            <person name="Haridas S."/>
            <person name="Labutti K."/>
            <person name="Lindquist E."/>
            <person name="Lipzen A."/>
            <person name="Khouja H.-R."/>
            <person name="Murat C."/>
            <person name="Ohm R."/>
            <person name="Olson A."/>
            <person name="Spatafora J."/>
            <person name="Veneault-Fourrey C."/>
            <person name="Henrissat B."/>
            <person name="Grigoriev I."/>
            <person name="Martin F."/>
            <person name="Perotto S."/>
        </authorList>
    </citation>
    <scope>NUCLEOTIDE SEQUENCE [LARGE SCALE GENOMIC DNA]</scope>
    <source>
        <strain evidence="2 3">E</strain>
    </source>
</reference>
<dbReference type="EMBL" id="KZ613779">
    <property type="protein sequence ID" value="PMD63831.1"/>
    <property type="molecule type" value="Genomic_DNA"/>
</dbReference>
<feature type="region of interest" description="Disordered" evidence="1">
    <location>
        <begin position="181"/>
        <end position="205"/>
    </location>
</feature>
<evidence type="ECO:0000313" key="2">
    <source>
        <dbReference type="EMBL" id="PMD63831.1"/>
    </source>
</evidence>
<evidence type="ECO:0000313" key="3">
    <source>
        <dbReference type="Proteomes" id="UP000235371"/>
    </source>
</evidence>
<protein>
    <submittedName>
        <fullName evidence="2">Uncharacterized protein</fullName>
    </submittedName>
</protein>
<proteinExistence type="predicted"/>
<accession>A0A2J6TLD8</accession>
<keyword evidence="3" id="KW-1185">Reference proteome</keyword>
<dbReference type="AlphaFoldDB" id="A0A2J6TLD8"/>
<dbReference type="Proteomes" id="UP000235371">
    <property type="component" value="Unassembled WGS sequence"/>
</dbReference>
<organism evidence="2 3">
    <name type="scientific">Hyaloscypha bicolor E</name>
    <dbReference type="NCBI Taxonomy" id="1095630"/>
    <lineage>
        <taxon>Eukaryota</taxon>
        <taxon>Fungi</taxon>
        <taxon>Dikarya</taxon>
        <taxon>Ascomycota</taxon>
        <taxon>Pezizomycotina</taxon>
        <taxon>Leotiomycetes</taxon>
        <taxon>Helotiales</taxon>
        <taxon>Hyaloscyphaceae</taxon>
        <taxon>Hyaloscypha</taxon>
        <taxon>Hyaloscypha bicolor</taxon>
    </lineage>
</organism>